<proteinExistence type="inferred from homology"/>
<dbReference type="GO" id="GO:0050906">
    <property type="term" value="P:detection of stimulus involved in sensory perception"/>
    <property type="evidence" value="ECO:0007669"/>
    <property type="project" value="UniProtKB-ARBA"/>
</dbReference>
<evidence type="ECO:0000256" key="5">
    <source>
        <dbReference type="ARBA" id="ARBA00022989"/>
    </source>
</evidence>
<dbReference type="Gene3D" id="1.10.287.70">
    <property type="match status" value="1"/>
</dbReference>
<dbReference type="Gene3D" id="3.40.190.10">
    <property type="entry name" value="Periplasmic binding protein-like II"/>
    <property type="match status" value="1"/>
</dbReference>
<comment type="caution">
    <text evidence="11">The sequence shown here is derived from an EMBL/GenBank/DDBJ whole genome shotgun (WGS) entry which is preliminary data.</text>
</comment>
<evidence type="ECO:0000256" key="1">
    <source>
        <dbReference type="ARBA" id="ARBA00004651"/>
    </source>
</evidence>
<evidence type="ECO:0000256" key="6">
    <source>
        <dbReference type="ARBA" id="ARBA00023136"/>
    </source>
</evidence>
<dbReference type="PANTHER" id="PTHR42643:SF30">
    <property type="entry name" value="IONOTROPIC RECEPTOR 40A-RELATED"/>
    <property type="match status" value="1"/>
</dbReference>
<dbReference type="InterPro" id="IPR052192">
    <property type="entry name" value="Insect_Ionotropic_Sensory_Rcpt"/>
</dbReference>
<dbReference type="GO" id="GO:0005886">
    <property type="term" value="C:plasma membrane"/>
    <property type="evidence" value="ECO:0007669"/>
    <property type="project" value="UniProtKB-SubCell"/>
</dbReference>
<organism evidence="11 12">
    <name type="scientific">Diploptera punctata</name>
    <name type="common">Pacific beetle cockroach</name>
    <dbReference type="NCBI Taxonomy" id="6984"/>
    <lineage>
        <taxon>Eukaryota</taxon>
        <taxon>Metazoa</taxon>
        <taxon>Ecdysozoa</taxon>
        <taxon>Arthropoda</taxon>
        <taxon>Hexapoda</taxon>
        <taxon>Insecta</taxon>
        <taxon>Pterygota</taxon>
        <taxon>Neoptera</taxon>
        <taxon>Polyneoptera</taxon>
        <taxon>Dictyoptera</taxon>
        <taxon>Blattodea</taxon>
        <taxon>Blaberoidea</taxon>
        <taxon>Blaberidae</taxon>
        <taxon>Diplopterinae</taxon>
        <taxon>Diploptera</taxon>
    </lineage>
</organism>
<dbReference type="SUPFAM" id="SSF53850">
    <property type="entry name" value="Periplasmic binding protein-like II"/>
    <property type="match status" value="1"/>
</dbReference>
<evidence type="ECO:0000256" key="7">
    <source>
        <dbReference type="ARBA" id="ARBA00023170"/>
    </source>
</evidence>
<keyword evidence="12" id="KW-1185">Reference proteome</keyword>
<feature type="transmembrane region" description="Helical" evidence="9">
    <location>
        <begin position="413"/>
        <end position="436"/>
    </location>
</feature>
<evidence type="ECO:0000256" key="3">
    <source>
        <dbReference type="ARBA" id="ARBA00022475"/>
    </source>
</evidence>
<evidence type="ECO:0000256" key="4">
    <source>
        <dbReference type="ARBA" id="ARBA00022692"/>
    </source>
</evidence>
<feature type="transmembrane region" description="Helical" evidence="9">
    <location>
        <begin position="386"/>
        <end position="407"/>
    </location>
</feature>
<comment type="similarity">
    <text evidence="2">Belongs to the glutamate-gated ion channel (TC 1.A.10.1) family.</text>
</comment>
<dbReference type="InterPro" id="IPR001320">
    <property type="entry name" value="Iontro_rcpt_C"/>
</dbReference>
<reference evidence="11" key="2">
    <citation type="submission" date="2023-05" db="EMBL/GenBank/DDBJ databases">
        <authorList>
            <person name="Fouks B."/>
        </authorList>
    </citation>
    <scope>NUCLEOTIDE SEQUENCE</scope>
    <source>
        <strain evidence="11">Stay&amp;Tobe</strain>
        <tissue evidence="11">Testes</tissue>
    </source>
</reference>
<feature type="transmembrane region" description="Helical" evidence="9">
    <location>
        <begin position="497"/>
        <end position="517"/>
    </location>
</feature>
<evidence type="ECO:0000256" key="9">
    <source>
        <dbReference type="SAM" id="Phobius"/>
    </source>
</evidence>
<accession>A0AAD8EKR2</accession>
<feature type="domain" description="Ionotropic glutamate receptor C-terminal" evidence="10">
    <location>
        <begin position="349"/>
        <end position="607"/>
    </location>
</feature>
<protein>
    <recommendedName>
        <fullName evidence="10">Ionotropic glutamate receptor C-terminal domain-containing protein</fullName>
    </recommendedName>
</protein>
<evidence type="ECO:0000313" key="11">
    <source>
        <dbReference type="EMBL" id="KAJ9594250.1"/>
    </source>
</evidence>
<gene>
    <name evidence="11" type="ORF">L9F63_014327</name>
</gene>
<evidence type="ECO:0000313" key="12">
    <source>
        <dbReference type="Proteomes" id="UP001233999"/>
    </source>
</evidence>
<name>A0AAD8EKR2_DIPPU</name>
<sequence length="637" mass="73773">MNVSAQVSEDILVCELYNISLTYFTPGSTLVVLYSSLNYSQNASFMRTTCIKLLNKLHEKMMWPTLVTTSSMKDHMKTFEKPSSYIFLVHTLNDVKQQLNNIKLLFSVDVHGYILIIVFDDKIVKRYFYVKEIFHELKNQNILNAVVVIPNGIMSQNKYFPFTEKSNNCYFEVYANFMKYMPMSCEEEVQVKLVNQWNVQDKTIVRTNFFPNKMPRNFNGCPFQISTFEYEPMVMKPVNQTGEPFHYADGLEVRFLETILKPLNLVPSYRYPPPAGELWGKPVNGTYNGVFGEVVRGVSDATIVMNVLDIVRASFAVPVYPHIGLNLAWNVPCAKPMPRWSSLIRIFSPSVWLELCFTYIAASVFICIYSRLQLLMPRNYSNLQECFLNLWAVIMNVSVSSCIPTRNLFRIMFIFWVLYSFVITNLYLAFLTTFFVDPGLESELKAEEDLLKTDLSLGFHPHMAYRHSELKSLPYRKQIVFEDTRNGIRRLALKKDMAFLISTFVGSYSAIFLYPTADGKPGFCQLKEEFSRLWICIYLQKGSPLQETFSKNVLKVWESGMFEKWNRDIIYSGMLSARKRIHQSEGSGFAQFSLEHLQAAFYSLILGYLISLAIFVFELFIKCCFSRTLVYSVKTHL</sequence>
<dbReference type="AlphaFoldDB" id="A0AAD8EKR2"/>
<comment type="subcellular location">
    <subcellularLocation>
        <location evidence="1">Cell membrane</location>
        <topology evidence="1">Multi-pass membrane protein</topology>
    </subcellularLocation>
</comment>
<reference evidence="11" key="1">
    <citation type="journal article" date="2023" name="IScience">
        <title>Live-bearing cockroach genome reveals convergent evolutionary mechanisms linked to viviparity in insects and beyond.</title>
        <authorList>
            <person name="Fouks B."/>
            <person name="Harrison M.C."/>
            <person name="Mikhailova A.A."/>
            <person name="Marchal E."/>
            <person name="English S."/>
            <person name="Carruthers M."/>
            <person name="Jennings E.C."/>
            <person name="Chiamaka E.L."/>
            <person name="Frigard R.A."/>
            <person name="Pippel M."/>
            <person name="Attardo G.M."/>
            <person name="Benoit J.B."/>
            <person name="Bornberg-Bauer E."/>
            <person name="Tobe S.S."/>
        </authorList>
    </citation>
    <scope>NUCLEOTIDE SEQUENCE</scope>
    <source>
        <strain evidence="11">Stay&amp;Tobe</strain>
    </source>
</reference>
<dbReference type="GO" id="GO:0015276">
    <property type="term" value="F:ligand-gated monoatomic ion channel activity"/>
    <property type="evidence" value="ECO:0007669"/>
    <property type="project" value="InterPro"/>
</dbReference>
<keyword evidence="3" id="KW-1003">Cell membrane</keyword>
<keyword evidence="5 9" id="KW-1133">Transmembrane helix</keyword>
<feature type="transmembrane region" description="Helical" evidence="9">
    <location>
        <begin position="599"/>
        <end position="621"/>
    </location>
</feature>
<keyword evidence="4 9" id="KW-0812">Transmembrane</keyword>
<evidence type="ECO:0000259" key="10">
    <source>
        <dbReference type="Pfam" id="PF00060"/>
    </source>
</evidence>
<dbReference type="PANTHER" id="PTHR42643">
    <property type="entry name" value="IONOTROPIC RECEPTOR 20A-RELATED"/>
    <property type="match status" value="1"/>
</dbReference>
<feature type="transmembrane region" description="Helical" evidence="9">
    <location>
        <begin position="351"/>
        <end position="374"/>
    </location>
</feature>
<keyword evidence="8" id="KW-0325">Glycoprotein</keyword>
<evidence type="ECO:0000256" key="8">
    <source>
        <dbReference type="ARBA" id="ARBA00023180"/>
    </source>
</evidence>
<evidence type="ECO:0000256" key="2">
    <source>
        <dbReference type="ARBA" id="ARBA00008685"/>
    </source>
</evidence>
<keyword evidence="7" id="KW-0675">Receptor</keyword>
<dbReference type="EMBL" id="JASPKZ010003062">
    <property type="protein sequence ID" value="KAJ9594250.1"/>
    <property type="molecule type" value="Genomic_DNA"/>
</dbReference>
<dbReference type="Pfam" id="PF00060">
    <property type="entry name" value="Lig_chan"/>
    <property type="match status" value="1"/>
</dbReference>
<dbReference type="Proteomes" id="UP001233999">
    <property type="component" value="Unassembled WGS sequence"/>
</dbReference>
<keyword evidence="6 9" id="KW-0472">Membrane</keyword>